<dbReference type="EMBL" id="JACGCM010001696">
    <property type="protein sequence ID" value="KAF6151374.1"/>
    <property type="molecule type" value="Genomic_DNA"/>
</dbReference>
<dbReference type="AlphaFoldDB" id="A0A7J7M9C3"/>
<feature type="region of interest" description="Disordered" evidence="1">
    <location>
        <begin position="75"/>
        <end position="100"/>
    </location>
</feature>
<dbReference type="OrthoDB" id="1919822at2759"/>
<evidence type="ECO:0000313" key="3">
    <source>
        <dbReference type="Proteomes" id="UP000541444"/>
    </source>
</evidence>
<evidence type="ECO:0000256" key="1">
    <source>
        <dbReference type="SAM" id="MobiDB-lite"/>
    </source>
</evidence>
<reference evidence="2 3" key="1">
    <citation type="journal article" date="2020" name="IScience">
        <title>Genome Sequencing of the Endangered Kingdonia uniflora (Circaeasteraceae, Ranunculales) Reveals Potential Mechanisms of Evolutionary Specialization.</title>
        <authorList>
            <person name="Sun Y."/>
            <person name="Deng T."/>
            <person name="Zhang A."/>
            <person name="Moore M.J."/>
            <person name="Landis J.B."/>
            <person name="Lin N."/>
            <person name="Zhang H."/>
            <person name="Zhang X."/>
            <person name="Huang J."/>
            <person name="Zhang X."/>
            <person name="Sun H."/>
            <person name="Wang H."/>
        </authorList>
    </citation>
    <scope>NUCLEOTIDE SEQUENCE [LARGE SCALE GENOMIC DNA]</scope>
    <source>
        <strain evidence="2">TB1705</strain>
        <tissue evidence="2">Leaf</tissue>
    </source>
</reference>
<evidence type="ECO:0000313" key="2">
    <source>
        <dbReference type="EMBL" id="KAF6151374.1"/>
    </source>
</evidence>
<sequence length="100" mass="10996">MAVSFDDALECSIYPRRLRGLSYCLTGLQLPSTSTGIYNHYIDLSKKELAVVGWADPERIVKAIRKTRKIITICSHTEHTNPSKPAPEAANASPIESSPP</sequence>
<gene>
    <name evidence="2" type="ORF">GIB67_012234</name>
</gene>
<keyword evidence="3" id="KW-1185">Reference proteome</keyword>
<proteinExistence type="predicted"/>
<organism evidence="2 3">
    <name type="scientific">Kingdonia uniflora</name>
    <dbReference type="NCBI Taxonomy" id="39325"/>
    <lineage>
        <taxon>Eukaryota</taxon>
        <taxon>Viridiplantae</taxon>
        <taxon>Streptophyta</taxon>
        <taxon>Embryophyta</taxon>
        <taxon>Tracheophyta</taxon>
        <taxon>Spermatophyta</taxon>
        <taxon>Magnoliopsida</taxon>
        <taxon>Ranunculales</taxon>
        <taxon>Circaeasteraceae</taxon>
        <taxon>Kingdonia</taxon>
    </lineage>
</organism>
<accession>A0A7J7M9C3</accession>
<name>A0A7J7M9C3_9MAGN</name>
<dbReference type="Proteomes" id="UP000541444">
    <property type="component" value="Unassembled WGS sequence"/>
</dbReference>
<protein>
    <submittedName>
        <fullName evidence="2">Uncharacterized protein</fullName>
    </submittedName>
</protein>
<comment type="caution">
    <text evidence="2">The sequence shown here is derived from an EMBL/GenBank/DDBJ whole genome shotgun (WGS) entry which is preliminary data.</text>
</comment>